<keyword evidence="4" id="KW-1185">Reference proteome</keyword>
<dbReference type="RefSeq" id="WP_124798279.1">
    <property type="nucleotide sequence ID" value="NZ_CP034170.1"/>
</dbReference>
<dbReference type="OrthoDB" id="4948879at2"/>
<dbReference type="KEGG" id="nak:EH165_04925"/>
<keyword evidence="1" id="KW-0812">Transmembrane</keyword>
<accession>A0A3G8ZSW9</accession>
<proteinExistence type="predicted"/>
<feature type="transmembrane region" description="Helical" evidence="1">
    <location>
        <begin position="85"/>
        <end position="103"/>
    </location>
</feature>
<evidence type="ECO:0000259" key="2">
    <source>
        <dbReference type="Pfam" id="PF09990"/>
    </source>
</evidence>
<feature type="transmembrane region" description="Helical" evidence="1">
    <location>
        <begin position="115"/>
        <end position="136"/>
    </location>
</feature>
<gene>
    <name evidence="3" type="ORF">EH165_04925</name>
</gene>
<reference evidence="3 4" key="2">
    <citation type="submission" date="2018-12" db="EMBL/GenBank/DDBJ databases">
        <title>Nakamurella antarcticus sp. nov., isolated from Antarctica South Shetland Islands soil.</title>
        <authorList>
            <person name="Peng F."/>
        </authorList>
    </citation>
    <scope>NUCLEOTIDE SEQUENCE [LARGE SCALE GENOMIC DNA]</scope>
    <source>
        <strain evidence="3 4">S14-144</strain>
    </source>
</reference>
<evidence type="ECO:0000256" key="1">
    <source>
        <dbReference type="SAM" id="Phobius"/>
    </source>
</evidence>
<dbReference type="EMBL" id="CP034170">
    <property type="protein sequence ID" value="AZI57594.1"/>
    <property type="molecule type" value="Genomic_DNA"/>
</dbReference>
<dbReference type="InterPro" id="IPR019251">
    <property type="entry name" value="DUF2231_TM"/>
</dbReference>
<organism evidence="3 4">
    <name type="scientific">Nakamurella antarctica</name>
    <dbReference type="NCBI Taxonomy" id="1902245"/>
    <lineage>
        <taxon>Bacteria</taxon>
        <taxon>Bacillati</taxon>
        <taxon>Actinomycetota</taxon>
        <taxon>Actinomycetes</taxon>
        <taxon>Nakamurellales</taxon>
        <taxon>Nakamurellaceae</taxon>
        <taxon>Nakamurella</taxon>
    </lineage>
</organism>
<sequence>MFDTIFGLPVHPLVVHAAVVFLPLAAVSVVLASLWPRFRKWAGWGPLAIATLGVVFTYVAKESGETLQSRLGINVGKHAELGDSMLWWALGLLVAAVAVYYLNRQRKSSNLVPKWLPITAIILSLVGGIGTVVHVVRTGDSGAEAVWGSTTN</sequence>
<evidence type="ECO:0000313" key="4">
    <source>
        <dbReference type="Proteomes" id="UP000268084"/>
    </source>
</evidence>
<name>A0A3G8ZSW9_9ACTN</name>
<dbReference type="AlphaFoldDB" id="A0A3G8ZSW9"/>
<dbReference type="Pfam" id="PF09990">
    <property type="entry name" value="DUF2231"/>
    <property type="match status" value="1"/>
</dbReference>
<keyword evidence="1" id="KW-1133">Transmembrane helix</keyword>
<evidence type="ECO:0000313" key="3">
    <source>
        <dbReference type="EMBL" id="AZI57594.1"/>
    </source>
</evidence>
<reference evidence="3 4" key="1">
    <citation type="submission" date="2018-11" db="EMBL/GenBank/DDBJ databases">
        <authorList>
            <person name="Da X."/>
        </authorList>
    </citation>
    <scope>NUCLEOTIDE SEQUENCE [LARGE SCALE GENOMIC DNA]</scope>
    <source>
        <strain evidence="3 4">S14-144</strain>
    </source>
</reference>
<keyword evidence="1" id="KW-0472">Membrane</keyword>
<feature type="domain" description="DUF2231" evidence="2">
    <location>
        <begin position="7"/>
        <end position="148"/>
    </location>
</feature>
<protein>
    <recommendedName>
        <fullName evidence="2">DUF2231 domain-containing protein</fullName>
    </recommendedName>
</protein>
<feature type="transmembrane region" description="Helical" evidence="1">
    <location>
        <begin position="41"/>
        <end position="60"/>
    </location>
</feature>
<feature type="transmembrane region" description="Helical" evidence="1">
    <location>
        <begin position="13"/>
        <end position="34"/>
    </location>
</feature>
<dbReference type="Proteomes" id="UP000268084">
    <property type="component" value="Chromosome"/>
</dbReference>